<dbReference type="InterPro" id="IPR014710">
    <property type="entry name" value="RmlC-like_jellyroll"/>
</dbReference>
<accession>A0A848D0V8</accession>
<dbReference type="Gene3D" id="2.60.120.10">
    <property type="entry name" value="Jelly Rolls"/>
    <property type="match status" value="1"/>
</dbReference>
<sequence>MEKVTLAEKFTLFNDYWNPKIVGELNDSYVKLAKFKGEFVWHQHENENEMFLVVKGQLLIKFRDKDVWINEGEFLVVPKGVEHMLVAEEEVHVLLLEPKTTLNTGNQVNEKTVTDLESI</sequence>
<name>A0A848D0V8_ANEAE</name>
<feature type="domain" description="Cupin type-2" evidence="1">
    <location>
        <begin position="38"/>
        <end position="94"/>
    </location>
</feature>
<gene>
    <name evidence="2" type="ORF">HF838_13260</name>
</gene>
<proteinExistence type="predicted"/>
<organism evidence="2 3">
    <name type="scientific">Aneurinibacillus aneurinilyticus</name>
    <name type="common">Bacillus aneurinolyticus</name>
    <dbReference type="NCBI Taxonomy" id="1391"/>
    <lineage>
        <taxon>Bacteria</taxon>
        <taxon>Bacillati</taxon>
        <taxon>Bacillota</taxon>
        <taxon>Bacilli</taxon>
        <taxon>Bacillales</taxon>
        <taxon>Paenibacillaceae</taxon>
        <taxon>Aneurinibacillus group</taxon>
        <taxon>Aneurinibacillus</taxon>
    </lineage>
</organism>
<dbReference type="RefSeq" id="WP_168975470.1">
    <property type="nucleotide sequence ID" value="NZ_JABAGO010000024.1"/>
</dbReference>
<evidence type="ECO:0000259" key="1">
    <source>
        <dbReference type="Pfam" id="PF07883"/>
    </source>
</evidence>
<dbReference type="InterPro" id="IPR011051">
    <property type="entry name" value="RmlC_Cupin_sf"/>
</dbReference>
<evidence type="ECO:0000313" key="2">
    <source>
        <dbReference type="EMBL" id="NME99230.1"/>
    </source>
</evidence>
<protein>
    <submittedName>
        <fullName evidence="2">Cupin domain-containing protein</fullName>
    </submittedName>
</protein>
<dbReference type="InterPro" id="IPR052044">
    <property type="entry name" value="PKS_Associated_Protein"/>
</dbReference>
<reference evidence="2 3" key="1">
    <citation type="submission" date="2020-04" db="EMBL/GenBank/DDBJ databases">
        <authorList>
            <person name="Hitch T.C.A."/>
            <person name="Wylensek D."/>
            <person name="Clavel T."/>
        </authorList>
    </citation>
    <scope>NUCLEOTIDE SEQUENCE [LARGE SCALE GENOMIC DNA]</scope>
    <source>
        <strain evidence="2 3">WB01_D5_05</strain>
    </source>
</reference>
<comment type="caution">
    <text evidence="2">The sequence shown here is derived from an EMBL/GenBank/DDBJ whole genome shotgun (WGS) entry which is preliminary data.</text>
</comment>
<dbReference type="Pfam" id="PF07883">
    <property type="entry name" value="Cupin_2"/>
    <property type="match status" value="1"/>
</dbReference>
<dbReference type="Proteomes" id="UP000561326">
    <property type="component" value="Unassembled WGS sequence"/>
</dbReference>
<dbReference type="AlphaFoldDB" id="A0A848D0V8"/>
<dbReference type="PANTHER" id="PTHR36114">
    <property type="entry name" value="16.7 KDA PROTEIN IN WHIE LOCUS"/>
    <property type="match status" value="1"/>
</dbReference>
<evidence type="ECO:0000313" key="3">
    <source>
        <dbReference type="Proteomes" id="UP000561326"/>
    </source>
</evidence>
<dbReference type="EMBL" id="JABAGO010000024">
    <property type="protein sequence ID" value="NME99230.1"/>
    <property type="molecule type" value="Genomic_DNA"/>
</dbReference>
<dbReference type="PANTHER" id="PTHR36114:SF1">
    <property type="entry name" value="16.7 KDA PROTEIN IN WHIE LOCUS"/>
    <property type="match status" value="1"/>
</dbReference>
<dbReference type="InterPro" id="IPR013096">
    <property type="entry name" value="Cupin_2"/>
</dbReference>
<dbReference type="SUPFAM" id="SSF51182">
    <property type="entry name" value="RmlC-like cupins"/>
    <property type="match status" value="1"/>
</dbReference>
<dbReference type="CDD" id="cd02226">
    <property type="entry name" value="cupin_YdbB-like"/>
    <property type="match status" value="1"/>
</dbReference>